<dbReference type="InterPro" id="IPR001878">
    <property type="entry name" value="Znf_CCHC"/>
</dbReference>
<dbReference type="PANTHER" id="PTHR46259:SF1">
    <property type="entry name" value="ZINC FINGER CCHC-TYPE AND RNA-BINDING MOTIF-CONTAINING PROTEIN 1"/>
    <property type="match status" value="1"/>
</dbReference>
<dbReference type="InterPro" id="IPR044598">
    <property type="entry name" value="ZCRB1"/>
</dbReference>
<organism evidence="4 5">
    <name type="scientific">Rhinopithecus roxellana</name>
    <name type="common">Golden snub-nosed monkey</name>
    <name type="synonym">Pygathrix roxellana</name>
    <dbReference type="NCBI Taxonomy" id="61622"/>
    <lineage>
        <taxon>Eukaryota</taxon>
        <taxon>Metazoa</taxon>
        <taxon>Chordata</taxon>
        <taxon>Craniata</taxon>
        <taxon>Vertebrata</taxon>
        <taxon>Euteleostomi</taxon>
        <taxon>Mammalia</taxon>
        <taxon>Eutheria</taxon>
        <taxon>Euarchontoglires</taxon>
        <taxon>Primates</taxon>
        <taxon>Haplorrhini</taxon>
        <taxon>Catarrhini</taxon>
        <taxon>Cercopithecidae</taxon>
        <taxon>Colobinae</taxon>
        <taxon>Rhinopithecus</taxon>
    </lineage>
</organism>
<dbReference type="STRING" id="61622.ENSRROP00000013952"/>
<feature type="compositionally biased region" description="Acidic residues" evidence="2">
    <location>
        <begin position="90"/>
        <end position="104"/>
    </location>
</feature>
<evidence type="ECO:0000313" key="4">
    <source>
        <dbReference type="Ensembl" id="ENSRROP00000013952.1"/>
    </source>
</evidence>
<reference evidence="4" key="2">
    <citation type="submission" date="2025-09" db="UniProtKB">
        <authorList>
            <consortium name="Ensembl"/>
        </authorList>
    </citation>
    <scope>IDENTIFICATION</scope>
</reference>
<keyword evidence="1" id="KW-0863">Zinc-finger</keyword>
<dbReference type="GO" id="GO:0003723">
    <property type="term" value="F:RNA binding"/>
    <property type="evidence" value="ECO:0007669"/>
    <property type="project" value="TreeGrafter"/>
</dbReference>
<evidence type="ECO:0000256" key="1">
    <source>
        <dbReference type="PROSITE-ProRule" id="PRU00047"/>
    </source>
</evidence>
<dbReference type="GeneTree" id="ENSGT00730000111061"/>
<dbReference type="FunFam" id="4.10.60.10:FF:000009">
    <property type="entry name" value="Zinc finger CCHC-type and RNA-binding motif-containing protein 1"/>
    <property type="match status" value="1"/>
</dbReference>
<dbReference type="GO" id="GO:0005689">
    <property type="term" value="C:U12-type spliceosomal complex"/>
    <property type="evidence" value="ECO:0007669"/>
    <property type="project" value="InterPro"/>
</dbReference>
<dbReference type="OMA" id="CIAMDNG"/>
<dbReference type="InterPro" id="IPR036875">
    <property type="entry name" value="Znf_CCHC_sf"/>
</dbReference>
<proteinExistence type="predicted"/>
<keyword evidence="5" id="KW-1185">Reference proteome</keyword>
<dbReference type="GO" id="GO:0000398">
    <property type="term" value="P:mRNA splicing, via spliceosome"/>
    <property type="evidence" value="ECO:0007669"/>
    <property type="project" value="InterPro"/>
</dbReference>
<dbReference type="Proteomes" id="UP000233200">
    <property type="component" value="Unplaced"/>
</dbReference>
<dbReference type="PANTHER" id="PTHR46259">
    <property type="entry name" value="ZINC FINGER CCHC-TYPE AND RNA-BINDING MOTIF-CONTAINING PROTEIN 1"/>
    <property type="match status" value="1"/>
</dbReference>
<keyword evidence="1" id="KW-0479">Metal-binding</keyword>
<feature type="domain" description="CCHC-type" evidence="3">
    <location>
        <begin position="51"/>
        <end position="65"/>
    </location>
</feature>
<protein>
    <recommendedName>
        <fullName evidence="3">CCHC-type domain-containing protein</fullName>
    </recommendedName>
</protein>
<sequence>MKDKDIRKSKGVAFIVFLDKDLIKASVGCIAMDNGRAAVFIRRRNYFDKSKCYQCGESGHLGYACLKNMLGERGPPKKKEKKKKKKVPESEEIEEAEESQDEGENPALDSLSQATAFQQAKIEKQKKWKPSSGCPSTSDDSRCPRIKKSTYFHDKEETQ</sequence>
<keyword evidence="1" id="KW-0862">Zinc</keyword>
<dbReference type="SUPFAM" id="SSF57756">
    <property type="entry name" value="Retrovirus zinc finger-like domains"/>
    <property type="match status" value="1"/>
</dbReference>
<evidence type="ECO:0000313" key="5">
    <source>
        <dbReference type="Proteomes" id="UP000233200"/>
    </source>
</evidence>
<dbReference type="Ensembl" id="ENSRROT00000038078.1">
    <property type="protein sequence ID" value="ENSRROP00000013952.1"/>
    <property type="gene ID" value="ENSRROG00000031199.1"/>
</dbReference>
<feature type="region of interest" description="Disordered" evidence="2">
    <location>
        <begin position="69"/>
        <end position="159"/>
    </location>
</feature>
<dbReference type="AlphaFoldDB" id="A0A2K6PBL1"/>
<accession>A0A2K6PBL1</accession>
<dbReference type="Gene3D" id="4.10.60.10">
    <property type="entry name" value="Zinc finger, CCHC-type"/>
    <property type="match status" value="1"/>
</dbReference>
<name>A0A2K6PBL1_RHIRO</name>
<evidence type="ECO:0000256" key="2">
    <source>
        <dbReference type="SAM" id="MobiDB-lite"/>
    </source>
</evidence>
<reference evidence="4" key="1">
    <citation type="submission" date="2025-08" db="UniProtKB">
        <authorList>
            <consortium name="Ensembl"/>
        </authorList>
    </citation>
    <scope>IDENTIFICATION</scope>
</reference>
<dbReference type="GO" id="GO:0008270">
    <property type="term" value="F:zinc ion binding"/>
    <property type="evidence" value="ECO:0007669"/>
    <property type="project" value="UniProtKB-KW"/>
</dbReference>
<evidence type="ECO:0000259" key="3">
    <source>
        <dbReference type="PROSITE" id="PS50158"/>
    </source>
</evidence>
<dbReference type="PROSITE" id="PS50158">
    <property type="entry name" value="ZF_CCHC"/>
    <property type="match status" value="1"/>
</dbReference>
<feature type="compositionally biased region" description="Basic residues" evidence="2">
    <location>
        <begin position="76"/>
        <end position="86"/>
    </location>
</feature>